<evidence type="ECO:0000313" key="3">
    <source>
        <dbReference type="Proteomes" id="UP001371456"/>
    </source>
</evidence>
<dbReference type="PANTHER" id="PTHR46250">
    <property type="entry name" value="MYB/SANT-LIKE DNA-BINDING DOMAIN PROTEIN-RELATED"/>
    <property type="match status" value="1"/>
</dbReference>
<keyword evidence="3" id="KW-1185">Reference proteome</keyword>
<feature type="compositionally biased region" description="Polar residues" evidence="1">
    <location>
        <begin position="128"/>
        <end position="137"/>
    </location>
</feature>
<dbReference type="EMBL" id="JBANQN010000008">
    <property type="protein sequence ID" value="KAK6781956.1"/>
    <property type="molecule type" value="Genomic_DNA"/>
</dbReference>
<reference evidence="2 3" key="1">
    <citation type="submission" date="2024-02" db="EMBL/GenBank/DDBJ databases">
        <title>de novo genome assembly of Solanum bulbocastanum strain 11H21.</title>
        <authorList>
            <person name="Hosaka A.J."/>
        </authorList>
    </citation>
    <scope>NUCLEOTIDE SEQUENCE [LARGE SCALE GENOMIC DNA]</scope>
    <source>
        <tissue evidence="2">Young leaves</tissue>
    </source>
</reference>
<comment type="caution">
    <text evidence="2">The sequence shown here is derived from an EMBL/GenBank/DDBJ whole genome shotgun (WGS) entry which is preliminary data.</text>
</comment>
<gene>
    <name evidence="2" type="ORF">RDI58_019752</name>
</gene>
<evidence type="ECO:0000313" key="2">
    <source>
        <dbReference type="EMBL" id="KAK6781956.1"/>
    </source>
</evidence>
<proteinExistence type="predicted"/>
<evidence type="ECO:0000256" key="1">
    <source>
        <dbReference type="SAM" id="MobiDB-lite"/>
    </source>
</evidence>
<feature type="region of interest" description="Disordered" evidence="1">
    <location>
        <begin position="110"/>
        <end position="137"/>
    </location>
</feature>
<dbReference type="Proteomes" id="UP001371456">
    <property type="component" value="Unassembled WGS sequence"/>
</dbReference>
<sequence>MELEHYMNARYPNCGLKSLPRVDSKIRAWRKSYVTTSLRKSRSGLGFQYSDGSILVDDPKAWDDLIKDRATGEFAEVLEDVVEEIERIEAQEINNGTSVGFPVVVVDVDDASGTREDQATQEEPNVPTGATQSPFTT</sequence>
<dbReference type="PANTHER" id="PTHR46250:SF9">
    <property type="entry name" value="MYB_SANT-LIKE DOMAIN-CONTAINING PROTEIN"/>
    <property type="match status" value="1"/>
</dbReference>
<protein>
    <submittedName>
        <fullName evidence="2">Uncharacterized protein</fullName>
    </submittedName>
</protein>
<name>A0AAN8TDW5_SOLBU</name>
<organism evidence="2 3">
    <name type="scientific">Solanum bulbocastanum</name>
    <name type="common">Wild potato</name>
    <dbReference type="NCBI Taxonomy" id="147425"/>
    <lineage>
        <taxon>Eukaryota</taxon>
        <taxon>Viridiplantae</taxon>
        <taxon>Streptophyta</taxon>
        <taxon>Embryophyta</taxon>
        <taxon>Tracheophyta</taxon>
        <taxon>Spermatophyta</taxon>
        <taxon>Magnoliopsida</taxon>
        <taxon>eudicotyledons</taxon>
        <taxon>Gunneridae</taxon>
        <taxon>Pentapetalae</taxon>
        <taxon>asterids</taxon>
        <taxon>lamiids</taxon>
        <taxon>Solanales</taxon>
        <taxon>Solanaceae</taxon>
        <taxon>Solanoideae</taxon>
        <taxon>Solaneae</taxon>
        <taxon>Solanum</taxon>
    </lineage>
</organism>
<accession>A0AAN8TDW5</accession>
<dbReference type="AlphaFoldDB" id="A0AAN8TDW5"/>